<evidence type="ECO:0000256" key="1">
    <source>
        <dbReference type="SAM" id="MobiDB-lite"/>
    </source>
</evidence>
<dbReference type="Proteomes" id="UP000756921">
    <property type="component" value="Unassembled WGS sequence"/>
</dbReference>
<feature type="region of interest" description="Disordered" evidence="1">
    <location>
        <begin position="223"/>
        <end position="254"/>
    </location>
</feature>
<accession>A0A9P6KNQ4</accession>
<dbReference type="AlphaFoldDB" id="A0A9P6KNQ4"/>
<gene>
    <name evidence="3" type="ORF">PMIN01_08908</name>
</gene>
<reference evidence="3" key="1">
    <citation type="journal article" date="2020" name="Mol. Plant Microbe Interact.">
        <title>Genome Sequence of the Biocontrol Agent Coniothyrium minitans strain Conio (IMI 134523).</title>
        <authorList>
            <person name="Patel D."/>
            <person name="Shittu T.A."/>
            <person name="Baroncelli R."/>
            <person name="Muthumeenakshi S."/>
            <person name="Osborne T.H."/>
            <person name="Janganan T.K."/>
            <person name="Sreenivasaprasad S."/>
        </authorList>
    </citation>
    <scope>NUCLEOTIDE SEQUENCE</scope>
    <source>
        <strain evidence="3">Conio</strain>
    </source>
</reference>
<evidence type="ECO:0000256" key="2">
    <source>
        <dbReference type="SAM" id="SignalP"/>
    </source>
</evidence>
<protein>
    <submittedName>
        <fullName evidence="3">Uncharacterized protein</fullName>
    </submittedName>
</protein>
<comment type="caution">
    <text evidence="3">The sequence shown here is derived from an EMBL/GenBank/DDBJ whole genome shotgun (WGS) entry which is preliminary data.</text>
</comment>
<feature type="signal peptide" evidence="2">
    <location>
        <begin position="1"/>
        <end position="19"/>
    </location>
</feature>
<evidence type="ECO:0000313" key="3">
    <source>
        <dbReference type="EMBL" id="KAF9733225.1"/>
    </source>
</evidence>
<evidence type="ECO:0000313" key="4">
    <source>
        <dbReference type="Proteomes" id="UP000756921"/>
    </source>
</evidence>
<sequence length="274" mass="29188">MYVASVLRFSVFLGQYTAALELHQPSVTPVNQLFPADGRTPRPTSAPKSPLELLRRQDDPGLCGYLEGDPEHPLYCDPGWNCMYDDGYSWFGCCTGTAITDCDVYTACVNSISIDECLYSSECYDDALVTGCVENYAPYCATLYSVISDSTYGHYGCANRKTSYEVMVTVSGEDDISFELETETDIASFTGFSSSMSEATSVGEEGGSMSTEAESSIIETVQTTEIETSTEAREAPTLVQSGAASTTASSGRAERTAGVDIGIVGAAGVLGLLL</sequence>
<feature type="compositionally biased region" description="Low complexity" evidence="1">
    <location>
        <begin position="241"/>
        <end position="251"/>
    </location>
</feature>
<dbReference type="OrthoDB" id="5347452at2759"/>
<feature type="chain" id="PRO_5040475023" evidence="2">
    <location>
        <begin position="20"/>
        <end position="274"/>
    </location>
</feature>
<proteinExistence type="predicted"/>
<name>A0A9P6KNQ4_9PLEO</name>
<keyword evidence="4" id="KW-1185">Reference proteome</keyword>
<dbReference type="EMBL" id="WJXW01000009">
    <property type="protein sequence ID" value="KAF9733225.1"/>
    <property type="molecule type" value="Genomic_DNA"/>
</dbReference>
<organism evidence="3 4">
    <name type="scientific">Paraphaeosphaeria minitans</name>
    <dbReference type="NCBI Taxonomy" id="565426"/>
    <lineage>
        <taxon>Eukaryota</taxon>
        <taxon>Fungi</taxon>
        <taxon>Dikarya</taxon>
        <taxon>Ascomycota</taxon>
        <taxon>Pezizomycotina</taxon>
        <taxon>Dothideomycetes</taxon>
        <taxon>Pleosporomycetidae</taxon>
        <taxon>Pleosporales</taxon>
        <taxon>Massarineae</taxon>
        <taxon>Didymosphaeriaceae</taxon>
        <taxon>Paraphaeosphaeria</taxon>
    </lineage>
</organism>
<keyword evidence="2" id="KW-0732">Signal</keyword>